<evidence type="ECO:0000256" key="1">
    <source>
        <dbReference type="SAM" id="Phobius"/>
    </source>
</evidence>
<keyword evidence="1" id="KW-1133">Transmembrane helix</keyword>
<comment type="caution">
    <text evidence="2">The sequence shown here is derived from an EMBL/GenBank/DDBJ whole genome shotgun (WGS) entry which is preliminary data.</text>
</comment>
<keyword evidence="3" id="KW-1185">Reference proteome</keyword>
<protein>
    <submittedName>
        <fullName evidence="2">Uncharacterized protein</fullName>
    </submittedName>
</protein>
<gene>
    <name evidence="2" type="ORF">D1825_15275</name>
</gene>
<dbReference type="AlphaFoldDB" id="A0A413RII7"/>
<evidence type="ECO:0000313" key="3">
    <source>
        <dbReference type="Proteomes" id="UP000283374"/>
    </source>
</evidence>
<organism evidence="2 3">
    <name type="scientific">Cellulomonas rhizosphaerae</name>
    <dbReference type="NCBI Taxonomy" id="2293719"/>
    <lineage>
        <taxon>Bacteria</taxon>
        <taxon>Bacillati</taxon>
        <taxon>Actinomycetota</taxon>
        <taxon>Actinomycetes</taxon>
        <taxon>Micrococcales</taxon>
        <taxon>Cellulomonadaceae</taxon>
        <taxon>Cellulomonas</taxon>
    </lineage>
</organism>
<keyword evidence="1" id="KW-0472">Membrane</keyword>
<sequence>MIAAIARPAVTPAAPIRGWGPIGMLNLRCVVVLVVVNLMTALGAVFVVGIRVLVSDGVVAGAAMVVYLAIHVVELPVPIVAVGAVVAGVGIPAGVVAGRALRGESREWVHVLAFAAVGAGGARWWSGAACRKKDLATAPRRADADR</sequence>
<proteinExistence type="predicted"/>
<name>A0A413RII7_9CELL</name>
<dbReference type="EMBL" id="QWKP01000217">
    <property type="protein sequence ID" value="RHA38097.1"/>
    <property type="molecule type" value="Genomic_DNA"/>
</dbReference>
<dbReference type="Proteomes" id="UP000283374">
    <property type="component" value="Unassembled WGS sequence"/>
</dbReference>
<reference evidence="2 3" key="1">
    <citation type="submission" date="2018-08" db="EMBL/GenBank/DDBJ databases">
        <title>Cellulomonas rhizosphaerae sp. nov., a novel actinomycete isolated from soil.</title>
        <authorList>
            <person name="Tian Y."/>
        </authorList>
    </citation>
    <scope>NUCLEOTIDE SEQUENCE [LARGE SCALE GENOMIC DNA]</scope>
    <source>
        <strain evidence="2 3">NEAU-TCZ24</strain>
    </source>
</reference>
<keyword evidence="1" id="KW-0812">Transmembrane</keyword>
<feature type="transmembrane region" description="Helical" evidence="1">
    <location>
        <begin position="25"/>
        <end position="46"/>
    </location>
</feature>
<evidence type="ECO:0000313" key="2">
    <source>
        <dbReference type="EMBL" id="RHA38097.1"/>
    </source>
</evidence>
<accession>A0A413RII7</accession>
<feature type="transmembrane region" description="Helical" evidence="1">
    <location>
        <begin position="79"/>
        <end position="101"/>
    </location>
</feature>